<accession>A0A955L8J2</accession>
<dbReference type="Proteomes" id="UP000754563">
    <property type="component" value="Unassembled WGS sequence"/>
</dbReference>
<evidence type="ECO:0000256" key="1">
    <source>
        <dbReference type="SAM" id="Phobius"/>
    </source>
</evidence>
<organism evidence="2 3">
    <name type="scientific">Candidatus Dojkabacteria bacterium</name>
    <dbReference type="NCBI Taxonomy" id="2099670"/>
    <lineage>
        <taxon>Bacteria</taxon>
        <taxon>Candidatus Dojkabacteria</taxon>
    </lineage>
</organism>
<dbReference type="EMBL" id="JAGQLH010000035">
    <property type="protein sequence ID" value="MCA9385657.1"/>
    <property type="molecule type" value="Genomic_DNA"/>
</dbReference>
<comment type="caution">
    <text evidence="2">The sequence shown here is derived from an EMBL/GenBank/DDBJ whole genome shotgun (WGS) entry which is preliminary data.</text>
</comment>
<proteinExistence type="predicted"/>
<sequence length="226" mass="25811">MKLLSGIKKIGYFEEKSVYFNWDEINHVSESYFKKDEFIHSFRILATILIFIVLGLLLINEIGAGELPFFDFSSIQGTNPMIILLLISILLFSAVNLPQKKQSNKFTPGLNSIFINTVLSKGARKILAHVFTAPSGYIDEIFTQSIEEYYPKFAHSVAHVLGVSSLSECIHLIEFKEKRYWIETILLDSLQLATNTNSPQITPELLFFAFLYQHIDPAKVQELFPQ</sequence>
<name>A0A955L8J2_9BACT</name>
<evidence type="ECO:0000313" key="3">
    <source>
        <dbReference type="Proteomes" id="UP000754563"/>
    </source>
</evidence>
<keyword evidence="1" id="KW-1133">Transmembrane helix</keyword>
<reference evidence="2" key="2">
    <citation type="journal article" date="2021" name="Microbiome">
        <title>Successional dynamics and alternative stable states in a saline activated sludge microbial community over 9 years.</title>
        <authorList>
            <person name="Wang Y."/>
            <person name="Ye J."/>
            <person name="Ju F."/>
            <person name="Liu L."/>
            <person name="Boyd J.A."/>
            <person name="Deng Y."/>
            <person name="Parks D.H."/>
            <person name="Jiang X."/>
            <person name="Yin X."/>
            <person name="Woodcroft B.J."/>
            <person name="Tyson G.W."/>
            <person name="Hugenholtz P."/>
            <person name="Polz M.F."/>
            <person name="Zhang T."/>
        </authorList>
    </citation>
    <scope>NUCLEOTIDE SEQUENCE</scope>
    <source>
        <strain evidence="2">HKST-UBA11</strain>
    </source>
</reference>
<keyword evidence="1" id="KW-0812">Transmembrane</keyword>
<keyword evidence="1" id="KW-0472">Membrane</keyword>
<feature type="transmembrane region" description="Helical" evidence="1">
    <location>
        <begin position="79"/>
        <end position="97"/>
    </location>
</feature>
<gene>
    <name evidence="2" type="ORF">KC717_03340</name>
</gene>
<feature type="transmembrane region" description="Helical" evidence="1">
    <location>
        <begin position="42"/>
        <end position="59"/>
    </location>
</feature>
<reference evidence="2" key="1">
    <citation type="submission" date="2020-04" db="EMBL/GenBank/DDBJ databases">
        <authorList>
            <person name="Zhang T."/>
        </authorList>
    </citation>
    <scope>NUCLEOTIDE SEQUENCE</scope>
    <source>
        <strain evidence="2">HKST-UBA11</strain>
    </source>
</reference>
<protein>
    <submittedName>
        <fullName evidence="2">Uncharacterized protein</fullName>
    </submittedName>
</protein>
<dbReference type="AlphaFoldDB" id="A0A955L8J2"/>
<evidence type="ECO:0000313" key="2">
    <source>
        <dbReference type="EMBL" id="MCA9385657.1"/>
    </source>
</evidence>